<dbReference type="RefSeq" id="WP_205596290.1">
    <property type="nucleotide sequence ID" value="NZ_JAGXFD010000001.1"/>
</dbReference>
<name>A0ABS7X0X7_9GAMM</name>
<dbReference type="InterPro" id="IPR050129">
    <property type="entry name" value="Zn_alcohol_dh"/>
</dbReference>
<dbReference type="Gene3D" id="3.40.50.720">
    <property type="entry name" value="NAD(P)-binding Rossmann-like Domain"/>
    <property type="match status" value="1"/>
</dbReference>
<gene>
    <name evidence="5" type="ORF">KGQ91_12870</name>
</gene>
<dbReference type="InterPro" id="IPR036291">
    <property type="entry name" value="NAD(P)-bd_dom_sf"/>
</dbReference>
<keyword evidence="2" id="KW-0862">Zinc</keyword>
<keyword evidence="1" id="KW-0479">Metal-binding</keyword>
<dbReference type="SMART" id="SM00829">
    <property type="entry name" value="PKS_ER"/>
    <property type="match status" value="1"/>
</dbReference>
<dbReference type="InterPro" id="IPR020843">
    <property type="entry name" value="ER"/>
</dbReference>
<evidence type="ECO:0000259" key="4">
    <source>
        <dbReference type="SMART" id="SM00829"/>
    </source>
</evidence>
<feature type="domain" description="Enoyl reductase (ER)" evidence="4">
    <location>
        <begin position="9"/>
        <end position="327"/>
    </location>
</feature>
<keyword evidence="3" id="KW-0560">Oxidoreductase</keyword>
<dbReference type="EMBL" id="JAGXFD010000001">
    <property type="protein sequence ID" value="MBZ9568563.1"/>
    <property type="molecule type" value="Genomic_DNA"/>
</dbReference>
<evidence type="ECO:0000256" key="1">
    <source>
        <dbReference type="ARBA" id="ARBA00022723"/>
    </source>
</evidence>
<dbReference type="PANTHER" id="PTHR43401">
    <property type="entry name" value="L-THREONINE 3-DEHYDROGENASE"/>
    <property type="match status" value="1"/>
</dbReference>
<dbReference type="Proteomes" id="UP001319883">
    <property type="component" value="Unassembled WGS sequence"/>
</dbReference>
<dbReference type="InterPro" id="IPR013154">
    <property type="entry name" value="ADH-like_N"/>
</dbReference>
<dbReference type="Pfam" id="PF00107">
    <property type="entry name" value="ADH_zinc_N"/>
    <property type="match status" value="1"/>
</dbReference>
<dbReference type="SUPFAM" id="SSF51735">
    <property type="entry name" value="NAD(P)-binding Rossmann-fold domains"/>
    <property type="match status" value="1"/>
</dbReference>
<evidence type="ECO:0000313" key="6">
    <source>
        <dbReference type="Proteomes" id="UP001319883"/>
    </source>
</evidence>
<accession>A0ABS7X0X7</accession>
<keyword evidence="6" id="KW-1185">Reference proteome</keyword>
<dbReference type="Pfam" id="PF08240">
    <property type="entry name" value="ADH_N"/>
    <property type="match status" value="1"/>
</dbReference>
<dbReference type="PANTHER" id="PTHR43401:SF2">
    <property type="entry name" value="L-THREONINE 3-DEHYDROGENASE"/>
    <property type="match status" value="1"/>
</dbReference>
<dbReference type="Gene3D" id="3.90.180.10">
    <property type="entry name" value="Medium-chain alcohol dehydrogenases, catalytic domain"/>
    <property type="match status" value="1"/>
</dbReference>
<comment type="caution">
    <text evidence="5">The sequence shown here is derived from an EMBL/GenBank/DDBJ whole genome shotgun (WGS) entry which is preliminary data.</text>
</comment>
<organism evidence="5 6">
    <name type="scientific">Modicisalibacter tunisiensis</name>
    <dbReference type="NCBI Taxonomy" id="390637"/>
    <lineage>
        <taxon>Bacteria</taxon>
        <taxon>Pseudomonadati</taxon>
        <taxon>Pseudomonadota</taxon>
        <taxon>Gammaproteobacteria</taxon>
        <taxon>Oceanospirillales</taxon>
        <taxon>Halomonadaceae</taxon>
        <taxon>Modicisalibacter</taxon>
    </lineage>
</organism>
<evidence type="ECO:0000256" key="3">
    <source>
        <dbReference type="ARBA" id="ARBA00023002"/>
    </source>
</evidence>
<dbReference type="SUPFAM" id="SSF50129">
    <property type="entry name" value="GroES-like"/>
    <property type="match status" value="1"/>
</dbReference>
<evidence type="ECO:0000256" key="2">
    <source>
        <dbReference type="ARBA" id="ARBA00022833"/>
    </source>
</evidence>
<dbReference type="InterPro" id="IPR013149">
    <property type="entry name" value="ADH-like_C"/>
</dbReference>
<protein>
    <submittedName>
        <fullName evidence="5">Alcohol dehydrogenase catalytic domain-containing protein</fullName>
    </submittedName>
</protein>
<evidence type="ECO:0000313" key="5">
    <source>
        <dbReference type="EMBL" id="MBZ9568563.1"/>
    </source>
</evidence>
<dbReference type="InterPro" id="IPR011032">
    <property type="entry name" value="GroES-like_sf"/>
</dbReference>
<reference evidence="5 6" key="1">
    <citation type="submission" date="2021-05" db="EMBL/GenBank/DDBJ databases">
        <title>Petroleum and Energy Research Collection (APPE): ex situ preservation of microbial diversity associated with the oil industry and exploitation of its biotechnological potential.</title>
        <authorList>
            <person name="Paixao C.T.M."/>
            <person name="Gomes M.B."/>
            <person name="Oliveira V.M."/>
        </authorList>
    </citation>
    <scope>NUCLEOTIDE SEQUENCE [LARGE SCALE GENOMIC DNA]</scope>
    <source>
        <strain evidence="5 6">LIT2</strain>
    </source>
</reference>
<proteinExistence type="predicted"/>
<sequence length="329" mass="35018">MMQALFYTGPDRLEIRETEVPPLAAGESRVRILATGICGSDLHAYHGHDPRRVPPMILGHEAAGEVIEGALAGKRVTMNPLVVCGHCDYCLEGRQNLCSNRTMLGMNRPGTFAESVVVPDHCLIELPEDLEPVAAALTEPAATALHAINRLERSLTRPLAEANALVIGAGAVGLLVGLMLRQRGVRRLTLADTNPLRRETAEKAGLTVIDPRDTAVDADSVEAVFDCVGASATRAMAIQAVRPGGAVMHLGLQDNDGPLDVRSLTLKEVTFLGAYTYTQNDLRATVDLLASRALGNLEWVEIRQLADGADAFADLAAGRTAAAKIVLTP</sequence>